<evidence type="ECO:0000313" key="16">
    <source>
        <dbReference type="EMBL" id="GFR37425.1"/>
    </source>
</evidence>
<dbReference type="InterPro" id="IPR036977">
    <property type="entry name" value="DNA_primase_Znf_CHC2"/>
</dbReference>
<evidence type="ECO:0000256" key="10">
    <source>
        <dbReference type="ARBA" id="ARBA00023125"/>
    </source>
</evidence>
<dbReference type="SMART" id="SM00493">
    <property type="entry name" value="TOPRIM"/>
    <property type="match status" value="1"/>
</dbReference>
<dbReference type="GO" id="GO:0008270">
    <property type="term" value="F:zinc ion binding"/>
    <property type="evidence" value="ECO:0007669"/>
    <property type="project" value="UniProtKB-UniRule"/>
</dbReference>
<dbReference type="EC" id="2.7.7.101" evidence="12"/>
<dbReference type="NCBIfam" id="TIGR01391">
    <property type="entry name" value="dnaG"/>
    <property type="match status" value="1"/>
</dbReference>
<accession>A0A916QB61</accession>
<dbReference type="InterPro" id="IPR037068">
    <property type="entry name" value="DNA_primase_core_N_sf"/>
</dbReference>
<dbReference type="CDD" id="cd03364">
    <property type="entry name" value="TOPRIM_DnaG_primases"/>
    <property type="match status" value="1"/>
</dbReference>
<dbReference type="RefSeq" id="WP_200965706.1">
    <property type="nucleotide sequence ID" value="NZ_BMAQ01000005.1"/>
</dbReference>
<comment type="catalytic activity">
    <reaction evidence="12">
        <text>ssDNA + n NTP = ssDNA/pppN(pN)n-1 hybrid + (n-1) diphosphate.</text>
        <dbReference type="EC" id="2.7.7.101"/>
    </reaction>
</comment>
<comment type="domain">
    <text evidence="12">Contains an N-terminal zinc-binding domain, a central core domain that contains the primase activity, and a C-terminal DnaB-binding domain.</text>
</comment>
<dbReference type="SUPFAM" id="SSF57783">
    <property type="entry name" value="Zinc beta-ribbon"/>
    <property type="match status" value="1"/>
</dbReference>
<dbReference type="AlphaFoldDB" id="A0A916QB61"/>
<feature type="domain" description="Toprim" evidence="15">
    <location>
        <begin position="260"/>
        <end position="343"/>
    </location>
</feature>
<evidence type="ECO:0000259" key="15">
    <source>
        <dbReference type="PROSITE" id="PS50880"/>
    </source>
</evidence>
<keyword evidence="11 12" id="KW-0804">Transcription</keyword>
<keyword evidence="3 12" id="KW-0808">Transferase</keyword>
<keyword evidence="8 12" id="KW-0862">Zinc</keyword>
<reference evidence="16" key="2">
    <citation type="journal article" date="2021" name="Data Brief">
        <title>Draft genome sequence data of the facultative, thermophilic, xylanolytic bacterium Paenibacillus sp. strain DA-C8.</title>
        <authorList>
            <person name="Chhe C."/>
            <person name="Uke A."/>
            <person name="Baramee S."/>
            <person name="Ungkulpasvich U."/>
            <person name="Tachaapaikoon C."/>
            <person name="Pason P."/>
            <person name="Waeonukul R."/>
            <person name="Ratanakhanokchai K."/>
            <person name="Kosugi A."/>
        </authorList>
    </citation>
    <scope>NUCLEOTIDE SEQUENCE</scope>
    <source>
        <strain evidence="16">DA-C8</strain>
    </source>
</reference>
<evidence type="ECO:0000256" key="1">
    <source>
        <dbReference type="ARBA" id="ARBA00022478"/>
    </source>
</evidence>
<dbReference type="InterPro" id="IPR019475">
    <property type="entry name" value="DNA_primase_DnaB-bd"/>
</dbReference>
<reference evidence="16" key="1">
    <citation type="submission" date="2020-08" db="EMBL/GenBank/DDBJ databases">
        <authorList>
            <person name="Uke A."/>
            <person name="Chhe C."/>
            <person name="Baramee S."/>
            <person name="Kosugi A."/>
        </authorList>
    </citation>
    <scope>NUCLEOTIDE SEQUENCE</scope>
    <source>
        <strain evidence="16">DA-C8</strain>
    </source>
</reference>
<feature type="zinc finger region" description="CHC2-type" evidence="12 14">
    <location>
        <begin position="39"/>
        <end position="63"/>
    </location>
</feature>
<evidence type="ECO:0000256" key="13">
    <source>
        <dbReference type="PIRNR" id="PIRNR002811"/>
    </source>
</evidence>
<dbReference type="PROSITE" id="PS50880">
    <property type="entry name" value="TOPRIM"/>
    <property type="match status" value="1"/>
</dbReference>
<dbReference type="Gene3D" id="3.40.1360.10">
    <property type="match status" value="1"/>
</dbReference>
<protein>
    <recommendedName>
        <fullName evidence="12 13">DNA primase</fullName>
        <ecNumber evidence="12">2.7.7.101</ecNumber>
    </recommendedName>
</protein>
<dbReference type="Gene3D" id="1.10.860.10">
    <property type="entry name" value="DNAb Helicase, Chain A"/>
    <property type="match status" value="1"/>
</dbReference>
<dbReference type="PANTHER" id="PTHR30313:SF2">
    <property type="entry name" value="DNA PRIMASE"/>
    <property type="match status" value="1"/>
</dbReference>
<dbReference type="SUPFAM" id="SSF56731">
    <property type="entry name" value="DNA primase core"/>
    <property type="match status" value="1"/>
</dbReference>
<keyword evidence="5 12" id="KW-0235">DNA replication</keyword>
<dbReference type="FunFam" id="3.90.980.10:FF:000001">
    <property type="entry name" value="DNA primase"/>
    <property type="match status" value="1"/>
</dbReference>
<dbReference type="Gene3D" id="3.90.980.10">
    <property type="entry name" value="DNA primase, catalytic core, N-terminal domain"/>
    <property type="match status" value="1"/>
</dbReference>
<dbReference type="SUPFAM" id="SSF48024">
    <property type="entry name" value="N-terminal domain of DnaB helicase"/>
    <property type="match status" value="1"/>
</dbReference>
<comment type="caution">
    <text evidence="16">The sequence shown here is derived from an EMBL/GenBank/DDBJ whole genome shotgun (WGS) entry which is preliminary data.</text>
</comment>
<dbReference type="PIRSF" id="PIRSF002811">
    <property type="entry name" value="DnaG"/>
    <property type="match status" value="1"/>
</dbReference>
<organism evidence="16 17">
    <name type="scientific">Insulibacter thermoxylanivorax</name>
    <dbReference type="NCBI Taxonomy" id="2749268"/>
    <lineage>
        <taxon>Bacteria</taxon>
        <taxon>Bacillati</taxon>
        <taxon>Bacillota</taxon>
        <taxon>Bacilli</taxon>
        <taxon>Bacillales</taxon>
        <taxon>Paenibacillaceae</taxon>
        <taxon>Insulibacter</taxon>
    </lineage>
</organism>
<evidence type="ECO:0000256" key="11">
    <source>
        <dbReference type="ARBA" id="ARBA00023163"/>
    </source>
</evidence>
<dbReference type="FunFam" id="3.90.580.10:FF:000001">
    <property type="entry name" value="DNA primase"/>
    <property type="match status" value="1"/>
</dbReference>
<dbReference type="HAMAP" id="MF_00974">
    <property type="entry name" value="DNA_primase_DnaG"/>
    <property type="match status" value="1"/>
</dbReference>
<sequence>MNRIPEEVITAVLSHTNIVDVVSKHVHLTKQGKYMRGLCPFHSEKTPSFTVTPEKQIFHCYGCGKGGGVFKFVMEIEGVSFPEAVRMLAEDAGIPITWELRPRERDEHAEEKQQLYNAHELASRWFHHVLMSTEQGRPALEYLRSRGFSDKLISTFQIGYAPQMWDALTTFLQKREFALPLMEKGGLVAFHEERNQYYDRFRDRIMFPLHDEQGRIVGFAGRAIGDIQPKYLNTSETPIFHKSRLLYQFHEAKSTIRKNNQIVLFEGYVDLIKAWEAGVHNGVASMGTALTEEHVKLIRRYASRVVICYDGDDAGIEAAYKSLLLLERAGLAVNVVMLPDRMDPDEYITKYGGECFRHEVMHGAMSAVRFKLLYLKRNFSLHSEDGKLRYIRSALRIVAALRSPVEREYYLKELAEEYNFSLDTLKQELYALLRSSQKLPPNGDNIGKPWNNGMNNRREEVTRPALRPAYYNAERNLLAAMLQDAEIAHLVQERLGDAFNVEAHAALAAYIYRYYTEHDTLEMPSFLVTLQDDELERLATSLSMEDAAAVMNERALEDHISQIKKAPMQQAIEHKKEQLQRAERSGDVATAVQIAEEIITLEKKLKDMQL</sequence>
<dbReference type="InterPro" id="IPR030846">
    <property type="entry name" value="DnaG_bac"/>
</dbReference>
<proteinExistence type="inferred from homology"/>
<dbReference type="Proteomes" id="UP000654993">
    <property type="component" value="Unassembled WGS sequence"/>
</dbReference>
<dbReference type="GO" id="GO:0003678">
    <property type="term" value="F:DNA helicase activity"/>
    <property type="evidence" value="ECO:0007669"/>
    <property type="project" value="InterPro"/>
</dbReference>
<gene>
    <name evidence="12 16" type="primary">dnaG</name>
    <name evidence="16" type="ORF">PRECH8_07210</name>
</gene>
<comment type="subunit">
    <text evidence="12">Monomer. Interacts with DnaB.</text>
</comment>
<evidence type="ECO:0000256" key="4">
    <source>
        <dbReference type="ARBA" id="ARBA00022695"/>
    </source>
</evidence>
<evidence type="ECO:0000256" key="9">
    <source>
        <dbReference type="ARBA" id="ARBA00022842"/>
    </source>
</evidence>
<evidence type="ECO:0000256" key="7">
    <source>
        <dbReference type="ARBA" id="ARBA00022771"/>
    </source>
</evidence>
<evidence type="ECO:0000313" key="17">
    <source>
        <dbReference type="Proteomes" id="UP000654993"/>
    </source>
</evidence>
<dbReference type="Gene3D" id="6.10.140.360">
    <property type="match status" value="1"/>
</dbReference>
<name>A0A916QB61_9BACL</name>
<dbReference type="GO" id="GO:1990077">
    <property type="term" value="C:primosome complex"/>
    <property type="evidence" value="ECO:0007669"/>
    <property type="project" value="UniProtKB-KW"/>
</dbReference>
<evidence type="ECO:0000256" key="2">
    <source>
        <dbReference type="ARBA" id="ARBA00022515"/>
    </source>
</evidence>
<dbReference type="InterPro" id="IPR036185">
    <property type="entry name" value="DNA_heli_DnaB-like_N_sf"/>
</dbReference>
<dbReference type="GO" id="GO:0006269">
    <property type="term" value="P:DNA replication, synthesis of primer"/>
    <property type="evidence" value="ECO:0007669"/>
    <property type="project" value="UniProtKB-UniRule"/>
</dbReference>
<dbReference type="Pfam" id="PF13155">
    <property type="entry name" value="Toprim_2"/>
    <property type="match status" value="1"/>
</dbReference>
<keyword evidence="7 12" id="KW-0863">Zinc-finger</keyword>
<dbReference type="InterPro" id="IPR002694">
    <property type="entry name" value="Znf_CHC2"/>
</dbReference>
<dbReference type="SMART" id="SM00400">
    <property type="entry name" value="ZnF_CHCC"/>
    <property type="match status" value="1"/>
</dbReference>
<evidence type="ECO:0000256" key="5">
    <source>
        <dbReference type="ARBA" id="ARBA00022705"/>
    </source>
</evidence>
<keyword evidence="17" id="KW-1185">Reference proteome</keyword>
<keyword evidence="9" id="KW-0460">Magnesium</keyword>
<dbReference type="EMBL" id="BMAQ01000005">
    <property type="protein sequence ID" value="GFR37425.1"/>
    <property type="molecule type" value="Genomic_DNA"/>
</dbReference>
<dbReference type="Gene3D" id="3.90.580.10">
    <property type="entry name" value="Zinc finger, CHC2-type domain"/>
    <property type="match status" value="1"/>
</dbReference>
<dbReference type="GO" id="GO:0003899">
    <property type="term" value="F:DNA-directed RNA polymerase activity"/>
    <property type="evidence" value="ECO:0007669"/>
    <property type="project" value="UniProtKB-UniRule"/>
</dbReference>
<dbReference type="InterPro" id="IPR006171">
    <property type="entry name" value="TOPRIM_dom"/>
</dbReference>
<evidence type="ECO:0000256" key="8">
    <source>
        <dbReference type="ARBA" id="ARBA00022833"/>
    </source>
</evidence>
<dbReference type="GO" id="GO:0000428">
    <property type="term" value="C:DNA-directed RNA polymerase complex"/>
    <property type="evidence" value="ECO:0007669"/>
    <property type="project" value="UniProtKB-KW"/>
</dbReference>
<evidence type="ECO:0000256" key="6">
    <source>
        <dbReference type="ARBA" id="ARBA00022723"/>
    </source>
</evidence>
<keyword evidence="6 12" id="KW-0479">Metal-binding</keyword>
<dbReference type="Pfam" id="PF10410">
    <property type="entry name" value="DnaB_bind"/>
    <property type="match status" value="1"/>
</dbReference>
<dbReference type="InterPro" id="IPR006295">
    <property type="entry name" value="DNA_primase_DnaG"/>
</dbReference>
<dbReference type="InterPro" id="IPR013264">
    <property type="entry name" value="DNAG_N"/>
</dbReference>
<dbReference type="GO" id="GO:0003677">
    <property type="term" value="F:DNA binding"/>
    <property type="evidence" value="ECO:0007669"/>
    <property type="project" value="UniProtKB-KW"/>
</dbReference>
<evidence type="ECO:0000256" key="3">
    <source>
        <dbReference type="ARBA" id="ARBA00022679"/>
    </source>
</evidence>
<keyword evidence="2 12" id="KW-0639">Primosome</keyword>
<dbReference type="InterPro" id="IPR016136">
    <property type="entry name" value="DNA_helicase_N/primase_C"/>
</dbReference>
<dbReference type="Pfam" id="PF08275">
    <property type="entry name" value="DNAG_N"/>
    <property type="match status" value="1"/>
</dbReference>
<dbReference type="GO" id="GO:0005737">
    <property type="term" value="C:cytoplasm"/>
    <property type="evidence" value="ECO:0007669"/>
    <property type="project" value="TreeGrafter"/>
</dbReference>
<keyword evidence="1 12" id="KW-0240">DNA-directed RNA polymerase</keyword>
<keyword evidence="4 12" id="KW-0548">Nucleotidyltransferase</keyword>
<dbReference type="GO" id="GO:0005524">
    <property type="term" value="F:ATP binding"/>
    <property type="evidence" value="ECO:0007669"/>
    <property type="project" value="InterPro"/>
</dbReference>
<dbReference type="InterPro" id="IPR050219">
    <property type="entry name" value="DnaG_primase"/>
</dbReference>
<dbReference type="PANTHER" id="PTHR30313">
    <property type="entry name" value="DNA PRIMASE"/>
    <property type="match status" value="1"/>
</dbReference>
<dbReference type="Pfam" id="PF01807">
    <property type="entry name" value="Zn_ribbon_DnaG"/>
    <property type="match status" value="1"/>
</dbReference>
<comment type="function">
    <text evidence="12 13">RNA polymerase that catalyzes the synthesis of short RNA molecules used as primers for DNA polymerase during DNA replication.</text>
</comment>
<dbReference type="InterPro" id="IPR034151">
    <property type="entry name" value="TOPRIM_DnaG_bac"/>
</dbReference>
<evidence type="ECO:0000256" key="14">
    <source>
        <dbReference type="PIRSR" id="PIRSR002811-1"/>
    </source>
</evidence>
<evidence type="ECO:0000256" key="12">
    <source>
        <dbReference type="HAMAP-Rule" id="MF_00974"/>
    </source>
</evidence>
<keyword evidence="10 12" id="KW-0238">DNA-binding</keyword>
<comment type="similarity">
    <text evidence="12 13">Belongs to the DnaG primase family.</text>
</comment>
<comment type="cofactor">
    <cofactor evidence="12 13 14">
        <name>Zn(2+)</name>
        <dbReference type="ChEBI" id="CHEBI:29105"/>
    </cofactor>
    <text evidence="12 13 14">Binds 1 zinc ion per monomer.</text>
</comment>